<sequence>MRVATFNIASGRGADGVFDLDRFAAVIAGLDADVLALQEVDRDQPRSGGADLTAWAASAMGAVAQVFAPTLFGTPGDRWTAAGGTNRAGPAYGCALLSRVPLRDLEILRIPAAPVAVPLWAPGVGRVVLREEPRVAIVARAELRAGAPVTVAATHLPFVPGWKHWQLARLARELQSRPDPLLLLGDLNVQAAATRLTGYRALARAPTFPAARPRLQLDHVLLRGPLDALGRVTATAAPAVTVSDHRPLLVDVDVGGAGGAAG</sequence>
<keyword evidence="2" id="KW-0540">Nuclease</keyword>
<proteinExistence type="predicted"/>
<keyword evidence="2" id="KW-0378">Hydrolase</keyword>
<evidence type="ECO:0000313" key="3">
    <source>
        <dbReference type="Proteomes" id="UP000663792"/>
    </source>
</evidence>
<dbReference type="Pfam" id="PF03372">
    <property type="entry name" value="Exo_endo_phos"/>
    <property type="match status" value="1"/>
</dbReference>
<dbReference type="Gene3D" id="3.60.10.10">
    <property type="entry name" value="Endonuclease/exonuclease/phosphatase"/>
    <property type="match status" value="1"/>
</dbReference>
<dbReference type="InterPro" id="IPR051916">
    <property type="entry name" value="GPI-anchor_lipid_remodeler"/>
</dbReference>
<dbReference type="GO" id="GO:0016020">
    <property type="term" value="C:membrane"/>
    <property type="evidence" value="ECO:0007669"/>
    <property type="project" value="GOC"/>
</dbReference>
<dbReference type="EMBL" id="JAERWK010000021">
    <property type="protein sequence ID" value="MBM9468894.1"/>
    <property type="molecule type" value="Genomic_DNA"/>
</dbReference>
<dbReference type="AlphaFoldDB" id="A0A939C311"/>
<dbReference type="RefSeq" id="WP_205261851.1">
    <property type="nucleotide sequence ID" value="NZ_JAERWK010000021.1"/>
</dbReference>
<evidence type="ECO:0000313" key="2">
    <source>
        <dbReference type="EMBL" id="MBM9468894.1"/>
    </source>
</evidence>
<dbReference type="GO" id="GO:0006506">
    <property type="term" value="P:GPI anchor biosynthetic process"/>
    <property type="evidence" value="ECO:0007669"/>
    <property type="project" value="TreeGrafter"/>
</dbReference>
<dbReference type="InterPro" id="IPR005135">
    <property type="entry name" value="Endo/exonuclease/phosphatase"/>
</dbReference>
<comment type="caution">
    <text evidence="2">The sequence shown here is derived from an EMBL/GenBank/DDBJ whole genome shotgun (WGS) entry which is preliminary data.</text>
</comment>
<gene>
    <name evidence="2" type="ORF">JL106_16540</name>
</gene>
<dbReference type="GO" id="GO:0004519">
    <property type="term" value="F:endonuclease activity"/>
    <property type="evidence" value="ECO:0007669"/>
    <property type="project" value="UniProtKB-KW"/>
</dbReference>
<dbReference type="Proteomes" id="UP000663792">
    <property type="component" value="Unassembled WGS sequence"/>
</dbReference>
<dbReference type="PANTHER" id="PTHR14859">
    <property type="entry name" value="CALCOFLUOR WHITE HYPERSENSITIVE PROTEIN PRECURSOR"/>
    <property type="match status" value="1"/>
</dbReference>
<organism evidence="2 3">
    <name type="scientific">Nakamurella leprariae</name>
    <dbReference type="NCBI Taxonomy" id="2803911"/>
    <lineage>
        <taxon>Bacteria</taxon>
        <taxon>Bacillati</taxon>
        <taxon>Actinomycetota</taxon>
        <taxon>Actinomycetes</taxon>
        <taxon>Nakamurellales</taxon>
        <taxon>Nakamurellaceae</taxon>
        <taxon>Nakamurella</taxon>
    </lineage>
</organism>
<dbReference type="PANTHER" id="PTHR14859:SF15">
    <property type="entry name" value="ENDONUCLEASE_EXONUCLEASE_PHOSPHATASE DOMAIN-CONTAINING PROTEIN"/>
    <property type="match status" value="1"/>
</dbReference>
<feature type="domain" description="Endonuclease/exonuclease/phosphatase" evidence="1">
    <location>
        <begin position="4"/>
        <end position="245"/>
    </location>
</feature>
<keyword evidence="3" id="KW-1185">Reference proteome</keyword>
<evidence type="ECO:0000259" key="1">
    <source>
        <dbReference type="Pfam" id="PF03372"/>
    </source>
</evidence>
<protein>
    <submittedName>
        <fullName evidence="2">Endonuclease/exonuclease/phosphatase family protein</fullName>
    </submittedName>
</protein>
<keyword evidence="2" id="KW-0255">Endonuclease</keyword>
<dbReference type="InterPro" id="IPR036691">
    <property type="entry name" value="Endo/exonu/phosph_ase_sf"/>
</dbReference>
<reference evidence="2" key="1">
    <citation type="submission" date="2021-01" db="EMBL/GenBank/DDBJ databases">
        <title>YIM 132084 draft genome.</title>
        <authorList>
            <person name="An D."/>
        </authorList>
    </citation>
    <scope>NUCLEOTIDE SEQUENCE</scope>
    <source>
        <strain evidence="2">YIM 132084</strain>
    </source>
</reference>
<accession>A0A939C311</accession>
<name>A0A939C311_9ACTN</name>
<dbReference type="SUPFAM" id="SSF56219">
    <property type="entry name" value="DNase I-like"/>
    <property type="match status" value="1"/>
</dbReference>